<dbReference type="InterPro" id="IPR036259">
    <property type="entry name" value="MFS_trans_sf"/>
</dbReference>
<sequence length="489" mass="52559">MAQFIIIIDTSIMNVAITALARDLNTDIQSIQLAIALYSLVMASLLVTGGKIGDIIGMKKTFIIGTIIFGLGTSIAALSVNVLMLMIGWSVIEGIAAALMLPGVFALVLIIYEGRERAISFGVIGAMAAVGAALGPIIGGFLTTYYTWRWAFAMELIVVVAILASSHRLMESEIDKRTRLDNVGVCLSSVGLAGIVFGIVNGIIYLIGFGLIILIIFALWLKRQELKKKMPLIRLALFKNRQFVSGFLTDGLESLALAGVLFCMPVFLQKGLGYTAFETGVALLPLSIAVFVISFATAPLGHKIAPKYLVQVGIIFMAIGAFLIRDVISMHVTNMELLPGLAIFGIGLGLMLAQLSNITLSPVKEEERGEATGVAETTKALGTSLGTAIVGAVLIASLFSGLAIGVQQSTVLDDSLKVEITRGLVDNTKHMEEEAIDNELLKLPKESIDELEVILDNAFIRATEFAFDAIIVCCIFCFIVSFFMRKRKL</sequence>
<evidence type="ECO:0000256" key="4">
    <source>
        <dbReference type="ARBA" id="ARBA00022989"/>
    </source>
</evidence>
<dbReference type="CDD" id="cd17321">
    <property type="entry name" value="MFS_MMR_MDR_like"/>
    <property type="match status" value="1"/>
</dbReference>
<dbReference type="Gene3D" id="1.20.1720.10">
    <property type="entry name" value="Multidrug resistance protein D"/>
    <property type="match status" value="1"/>
</dbReference>
<evidence type="ECO:0000259" key="7">
    <source>
        <dbReference type="PROSITE" id="PS50850"/>
    </source>
</evidence>
<feature type="transmembrane region" description="Helical" evidence="6">
    <location>
        <begin position="381"/>
        <end position="406"/>
    </location>
</feature>
<feature type="transmembrane region" description="Helical" evidence="6">
    <location>
        <begin position="203"/>
        <end position="222"/>
    </location>
</feature>
<feature type="transmembrane region" description="Helical" evidence="6">
    <location>
        <begin position="95"/>
        <end position="112"/>
    </location>
</feature>
<protein>
    <submittedName>
        <fullName evidence="8">Putative multidrug resistance protein MdtD</fullName>
    </submittedName>
</protein>
<feature type="transmembrane region" description="Helical" evidence="6">
    <location>
        <begin position="280"/>
        <end position="301"/>
    </location>
</feature>
<dbReference type="PANTHER" id="PTHR42718:SF9">
    <property type="entry name" value="MAJOR FACILITATOR SUPERFAMILY MULTIDRUG TRANSPORTER MFSC"/>
    <property type="match status" value="1"/>
</dbReference>
<gene>
    <name evidence="8" type="primary">mdtD</name>
    <name evidence="8" type="ORF">JGNPCJAK_00019</name>
</gene>
<dbReference type="Gene3D" id="1.20.1250.20">
    <property type="entry name" value="MFS general substrate transporter like domains"/>
    <property type="match status" value="1"/>
</dbReference>
<feature type="transmembrane region" description="Helical" evidence="6">
    <location>
        <begin position="148"/>
        <end position="167"/>
    </location>
</feature>
<keyword evidence="2" id="KW-0813">Transport</keyword>
<feature type="transmembrane region" description="Helical" evidence="6">
    <location>
        <begin position="119"/>
        <end position="142"/>
    </location>
</feature>
<dbReference type="GO" id="GO:0022857">
    <property type="term" value="F:transmembrane transporter activity"/>
    <property type="evidence" value="ECO:0007669"/>
    <property type="project" value="InterPro"/>
</dbReference>
<name>A0A7G9Z6N1_9EURY</name>
<feature type="transmembrane region" description="Helical" evidence="6">
    <location>
        <begin position="243"/>
        <end position="268"/>
    </location>
</feature>
<evidence type="ECO:0000256" key="1">
    <source>
        <dbReference type="ARBA" id="ARBA00004141"/>
    </source>
</evidence>
<evidence type="ECO:0000256" key="3">
    <source>
        <dbReference type="ARBA" id="ARBA00022692"/>
    </source>
</evidence>
<evidence type="ECO:0000256" key="2">
    <source>
        <dbReference type="ARBA" id="ARBA00022448"/>
    </source>
</evidence>
<dbReference type="PROSITE" id="PS50850">
    <property type="entry name" value="MFS"/>
    <property type="match status" value="1"/>
</dbReference>
<dbReference type="PANTHER" id="PTHR42718">
    <property type="entry name" value="MAJOR FACILITATOR SUPERFAMILY MULTIDRUG TRANSPORTER MFSC"/>
    <property type="match status" value="1"/>
</dbReference>
<dbReference type="InterPro" id="IPR011701">
    <property type="entry name" value="MFS"/>
</dbReference>
<dbReference type="AlphaFoldDB" id="A0A7G9Z6N1"/>
<dbReference type="SUPFAM" id="SSF103473">
    <property type="entry name" value="MFS general substrate transporter"/>
    <property type="match status" value="1"/>
</dbReference>
<comment type="subcellular location">
    <subcellularLocation>
        <location evidence="1">Membrane</location>
        <topology evidence="1">Multi-pass membrane protein</topology>
    </subcellularLocation>
</comment>
<feature type="transmembrane region" description="Helical" evidence="6">
    <location>
        <begin position="179"/>
        <end position="197"/>
    </location>
</feature>
<evidence type="ECO:0000256" key="5">
    <source>
        <dbReference type="ARBA" id="ARBA00023136"/>
    </source>
</evidence>
<accession>A0A7G9Z6N1</accession>
<dbReference type="InterPro" id="IPR020846">
    <property type="entry name" value="MFS_dom"/>
</dbReference>
<dbReference type="EMBL" id="MT631633">
    <property type="protein sequence ID" value="QNO55915.1"/>
    <property type="molecule type" value="Genomic_DNA"/>
</dbReference>
<evidence type="ECO:0000313" key="8">
    <source>
        <dbReference type="EMBL" id="QNO55915.1"/>
    </source>
</evidence>
<feature type="transmembrane region" description="Helical" evidence="6">
    <location>
        <begin position="337"/>
        <end position="360"/>
    </location>
</feature>
<reference evidence="8" key="1">
    <citation type="submission" date="2020-06" db="EMBL/GenBank/DDBJ databases">
        <title>Unique genomic features of the anaerobic methanotrophic archaea.</title>
        <authorList>
            <person name="Chadwick G.L."/>
            <person name="Skennerton C.T."/>
            <person name="Laso-Perez R."/>
            <person name="Leu A.O."/>
            <person name="Speth D.R."/>
            <person name="Yu H."/>
            <person name="Morgan-Lang C."/>
            <person name="Hatzenpichler R."/>
            <person name="Goudeau D."/>
            <person name="Malmstrom R."/>
            <person name="Brazelton W.J."/>
            <person name="Woyke T."/>
            <person name="Hallam S.J."/>
            <person name="Tyson G.W."/>
            <person name="Wegener G."/>
            <person name="Boetius A."/>
            <person name="Orphan V."/>
        </authorList>
    </citation>
    <scope>NUCLEOTIDE SEQUENCE</scope>
</reference>
<dbReference type="GO" id="GO:0016020">
    <property type="term" value="C:membrane"/>
    <property type="evidence" value="ECO:0007669"/>
    <property type="project" value="UniProtKB-SubCell"/>
</dbReference>
<keyword evidence="3 6" id="KW-0812">Transmembrane</keyword>
<feature type="transmembrane region" description="Helical" evidence="6">
    <location>
        <begin position="62"/>
        <end position="89"/>
    </location>
</feature>
<feature type="transmembrane region" description="Helical" evidence="6">
    <location>
        <begin position="465"/>
        <end position="484"/>
    </location>
</feature>
<evidence type="ECO:0000256" key="6">
    <source>
        <dbReference type="SAM" id="Phobius"/>
    </source>
</evidence>
<organism evidence="8">
    <name type="scientific">Candidatus Methanophaga sp. ANME-1 ERB7</name>
    <dbReference type="NCBI Taxonomy" id="2759913"/>
    <lineage>
        <taxon>Archaea</taxon>
        <taxon>Methanobacteriati</taxon>
        <taxon>Methanobacteriota</taxon>
        <taxon>Stenosarchaea group</taxon>
        <taxon>Methanomicrobia</taxon>
        <taxon>Candidatus Methanophagales</taxon>
        <taxon>Candidatus Methanophagaceae</taxon>
        <taxon>Candidatus Methanophaga</taxon>
    </lineage>
</organism>
<keyword evidence="5 6" id="KW-0472">Membrane</keyword>
<feature type="transmembrane region" description="Helical" evidence="6">
    <location>
        <begin position="31"/>
        <end position="50"/>
    </location>
</feature>
<feature type="domain" description="Major facilitator superfamily (MFS) profile" evidence="7">
    <location>
        <begin position="1"/>
        <end position="489"/>
    </location>
</feature>
<dbReference type="PRINTS" id="PR01036">
    <property type="entry name" value="TCRTETB"/>
</dbReference>
<proteinExistence type="predicted"/>
<keyword evidence="4 6" id="KW-1133">Transmembrane helix</keyword>
<feature type="transmembrane region" description="Helical" evidence="6">
    <location>
        <begin position="308"/>
        <end position="325"/>
    </location>
</feature>
<dbReference type="Pfam" id="PF07690">
    <property type="entry name" value="MFS_1"/>
    <property type="match status" value="1"/>
</dbReference>